<dbReference type="Proteomes" id="UP000600101">
    <property type="component" value="Unassembled WGS sequence"/>
</dbReference>
<feature type="domain" description="Carboxymuconolactone decarboxylase-like" evidence="1">
    <location>
        <begin position="43"/>
        <end position="124"/>
    </location>
</feature>
<dbReference type="Gene3D" id="1.20.1290.10">
    <property type="entry name" value="AhpD-like"/>
    <property type="match status" value="1"/>
</dbReference>
<evidence type="ECO:0000259" key="1">
    <source>
        <dbReference type="Pfam" id="PF02627"/>
    </source>
</evidence>
<accession>A0A9X0R455</accession>
<dbReference type="AlphaFoldDB" id="A0A9X0R455"/>
<evidence type="ECO:0000313" key="3">
    <source>
        <dbReference type="Proteomes" id="UP000600101"/>
    </source>
</evidence>
<dbReference type="InterPro" id="IPR003779">
    <property type="entry name" value="CMD-like"/>
</dbReference>
<dbReference type="Pfam" id="PF02627">
    <property type="entry name" value="CMD"/>
    <property type="match status" value="1"/>
</dbReference>
<keyword evidence="3" id="KW-1185">Reference proteome</keyword>
<dbReference type="InterPro" id="IPR029032">
    <property type="entry name" value="AhpD-like"/>
</dbReference>
<comment type="caution">
    <text evidence="2">The sequence shown here is derived from an EMBL/GenBank/DDBJ whole genome shotgun (WGS) entry which is preliminary data.</text>
</comment>
<dbReference type="EMBL" id="JACOMF010000039">
    <property type="protein sequence ID" value="MBC4018002.1"/>
    <property type="molecule type" value="Genomic_DNA"/>
</dbReference>
<dbReference type="GO" id="GO:0051920">
    <property type="term" value="F:peroxiredoxin activity"/>
    <property type="evidence" value="ECO:0007669"/>
    <property type="project" value="InterPro"/>
</dbReference>
<gene>
    <name evidence="2" type="ORF">H7965_22125</name>
</gene>
<proteinExistence type="predicted"/>
<dbReference type="PANTHER" id="PTHR33570">
    <property type="entry name" value="4-CARBOXYMUCONOLACTONE DECARBOXYLASE FAMILY PROTEIN"/>
    <property type="match status" value="1"/>
</dbReference>
<reference evidence="2" key="1">
    <citation type="submission" date="2020-08" db="EMBL/GenBank/DDBJ databases">
        <authorList>
            <person name="Hu Y."/>
            <person name="Nguyen S.V."/>
            <person name="Li F."/>
            <person name="Fanning S."/>
        </authorList>
    </citation>
    <scope>NUCLEOTIDE SEQUENCE</scope>
    <source>
        <strain evidence="2">SYSU D8009</strain>
    </source>
</reference>
<dbReference type="RefSeq" id="WP_186772758.1">
    <property type="nucleotide sequence ID" value="NZ_JACOMF010000039.1"/>
</dbReference>
<evidence type="ECO:0000313" key="2">
    <source>
        <dbReference type="EMBL" id="MBC4018002.1"/>
    </source>
</evidence>
<dbReference type="PANTHER" id="PTHR33570:SF2">
    <property type="entry name" value="CARBOXYMUCONOLACTONE DECARBOXYLASE-LIKE DOMAIN-CONTAINING PROTEIN"/>
    <property type="match status" value="1"/>
</dbReference>
<sequence>MTKLPYDENEGFKAGRDVWFEMRGPKAAQQALDQAAEHDLTRDLRQYLFEHCFAAVWARPGLERSARSTITISVLTALGRTEELKSHIKMGLANGLTRDELKEIFLHVGIYAGVPTAVAAVRAAMEVYAELDGAVKS</sequence>
<organism evidence="2 3">
    <name type="scientific">Siccirubricoccus deserti</name>
    <dbReference type="NCBI Taxonomy" id="2013562"/>
    <lineage>
        <taxon>Bacteria</taxon>
        <taxon>Pseudomonadati</taxon>
        <taxon>Pseudomonadota</taxon>
        <taxon>Alphaproteobacteria</taxon>
        <taxon>Acetobacterales</taxon>
        <taxon>Roseomonadaceae</taxon>
        <taxon>Siccirubricoccus</taxon>
    </lineage>
</organism>
<dbReference type="InterPro" id="IPR052512">
    <property type="entry name" value="4CMD/NDH-1_regulator"/>
</dbReference>
<name>A0A9X0R455_9PROT</name>
<dbReference type="SUPFAM" id="SSF69118">
    <property type="entry name" value="AhpD-like"/>
    <property type="match status" value="1"/>
</dbReference>
<protein>
    <submittedName>
        <fullName evidence="2">Carboxymuconolactone decarboxylase family protein</fullName>
    </submittedName>
</protein>